<dbReference type="AlphaFoldDB" id="A0AAC9HN30"/>
<dbReference type="Proteomes" id="UP000095210">
    <property type="component" value="Chromosome"/>
</dbReference>
<sequence>MNIDTFTSRRHTVRLVLAACALSTVGLSGCNGIQHPEDFPVDGPTATATSNPAEVSEDDPGHSWSLTVDHGTVACDNNADGDPVLTFTAPDGTVYALNAVDDNKDLPDIDVIVDGSIGNLRTFAFTACDA</sequence>
<evidence type="ECO:0000313" key="3">
    <source>
        <dbReference type="Proteomes" id="UP000095210"/>
    </source>
</evidence>
<dbReference type="EMBL" id="CP014859">
    <property type="protein sequence ID" value="AOS62212.1"/>
    <property type="molecule type" value="Genomic_DNA"/>
</dbReference>
<protein>
    <submittedName>
        <fullName evidence="2">Uncharacterized protein</fullName>
    </submittedName>
</protein>
<reference evidence="3" key="1">
    <citation type="submission" date="2016-03" db="EMBL/GenBank/DDBJ databases">
        <title>Complete genome sequence of the type strain Actinoalloteichus hymeniacidonis DSM 45092.</title>
        <authorList>
            <person name="Schaffert L."/>
            <person name="Albersmeier A."/>
            <person name="Winkler A."/>
            <person name="Kalinowski J."/>
            <person name="Zotchev S."/>
            <person name="Ruckert C."/>
        </authorList>
    </citation>
    <scope>NUCLEOTIDE SEQUENCE [LARGE SCALE GENOMIC DNA]</scope>
    <source>
        <strain evidence="3">HPA177(T) (DSM 45092(T))</strain>
    </source>
</reference>
<keyword evidence="3" id="KW-1185">Reference proteome</keyword>
<proteinExistence type="predicted"/>
<organism evidence="2 3">
    <name type="scientific">Actinoalloteichus hymeniacidonis</name>
    <dbReference type="NCBI Taxonomy" id="340345"/>
    <lineage>
        <taxon>Bacteria</taxon>
        <taxon>Bacillati</taxon>
        <taxon>Actinomycetota</taxon>
        <taxon>Actinomycetes</taxon>
        <taxon>Pseudonocardiales</taxon>
        <taxon>Pseudonocardiaceae</taxon>
        <taxon>Actinoalloteichus</taxon>
    </lineage>
</organism>
<feature type="region of interest" description="Disordered" evidence="1">
    <location>
        <begin position="38"/>
        <end position="62"/>
    </location>
</feature>
<evidence type="ECO:0000313" key="2">
    <source>
        <dbReference type="EMBL" id="AOS62212.1"/>
    </source>
</evidence>
<gene>
    <name evidence="2" type="ORF">TL08_06955</name>
</gene>
<accession>A0AAC9HN30</accession>
<name>A0AAC9HN30_9PSEU</name>
<evidence type="ECO:0000256" key="1">
    <source>
        <dbReference type="SAM" id="MobiDB-lite"/>
    </source>
</evidence>
<dbReference type="KEGG" id="ahm:TL08_06955"/>
<dbReference type="RefSeq" id="WP_069847491.1">
    <property type="nucleotide sequence ID" value="NZ_CP014859.1"/>
</dbReference>